<dbReference type="PANTHER" id="PTHR43479:SF11">
    <property type="entry name" value="ACREF_ENVCD OPERON REPRESSOR-RELATED"/>
    <property type="match status" value="1"/>
</dbReference>
<dbReference type="EMBL" id="BOQE01000001">
    <property type="protein sequence ID" value="GIM47310.1"/>
    <property type="molecule type" value="Genomic_DNA"/>
</dbReference>
<gene>
    <name evidence="4" type="ORF">DNHGIG_28590</name>
</gene>
<organism evidence="4 5">
    <name type="scientific">Collibacillus ludicampi</name>
    <dbReference type="NCBI Taxonomy" id="2771369"/>
    <lineage>
        <taxon>Bacteria</taxon>
        <taxon>Bacillati</taxon>
        <taxon>Bacillota</taxon>
        <taxon>Bacilli</taxon>
        <taxon>Bacillales</taxon>
        <taxon>Alicyclobacillaceae</taxon>
        <taxon>Collibacillus</taxon>
    </lineage>
</organism>
<dbReference type="RefSeq" id="WP_282200309.1">
    <property type="nucleotide sequence ID" value="NZ_BOQE01000001.1"/>
</dbReference>
<evidence type="ECO:0000256" key="1">
    <source>
        <dbReference type="ARBA" id="ARBA00023125"/>
    </source>
</evidence>
<evidence type="ECO:0000259" key="3">
    <source>
        <dbReference type="PROSITE" id="PS50977"/>
    </source>
</evidence>
<dbReference type="SUPFAM" id="SSF46689">
    <property type="entry name" value="Homeodomain-like"/>
    <property type="match status" value="1"/>
</dbReference>
<dbReference type="InterPro" id="IPR001647">
    <property type="entry name" value="HTH_TetR"/>
</dbReference>
<keyword evidence="1 2" id="KW-0238">DNA-binding</keyword>
<dbReference type="Proteomes" id="UP001057291">
    <property type="component" value="Unassembled WGS sequence"/>
</dbReference>
<dbReference type="Pfam" id="PF00440">
    <property type="entry name" value="TetR_N"/>
    <property type="match status" value="1"/>
</dbReference>
<dbReference type="GO" id="GO:0003677">
    <property type="term" value="F:DNA binding"/>
    <property type="evidence" value="ECO:0007669"/>
    <property type="project" value="UniProtKB-UniRule"/>
</dbReference>
<dbReference type="InterPro" id="IPR050624">
    <property type="entry name" value="HTH-type_Tx_Regulator"/>
</dbReference>
<evidence type="ECO:0000313" key="5">
    <source>
        <dbReference type="Proteomes" id="UP001057291"/>
    </source>
</evidence>
<sequence length="192" mass="21678">MKERKTSGVYEKILEATIRCLAETGSNAVSLRDIAKLANVALSQIHYYFENKESLLIEAASYAIRKGVEGLREELSNATSVDERIKKASHYLRSNHVLGSDWQKVYFDLLVISIWNPNMAKAMKQRQEELVQVILAEDMQIGIQDTGMARLVLAALDGLALQFFQGARREEIAAAYDQLEKALLTFVSIRNR</sequence>
<reference evidence="4" key="1">
    <citation type="journal article" date="2023" name="Int. J. Syst. Evol. Microbiol.">
        <title>Collibacillus ludicampi gen. nov., sp. nov., a new soil bacterium of the family Alicyclobacillaceae.</title>
        <authorList>
            <person name="Jojima T."/>
            <person name="Ioku Y."/>
            <person name="Fukuta Y."/>
            <person name="Shirasaka N."/>
            <person name="Matsumura Y."/>
            <person name="Mori M."/>
        </authorList>
    </citation>
    <scope>NUCLEOTIDE SEQUENCE</scope>
    <source>
        <strain evidence="4">TP075</strain>
    </source>
</reference>
<dbReference type="Gene3D" id="1.10.357.10">
    <property type="entry name" value="Tetracycline Repressor, domain 2"/>
    <property type="match status" value="1"/>
</dbReference>
<protein>
    <submittedName>
        <fullName evidence="4">TetR family transcriptional regulator</fullName>
    </submittedName>
</protein>
<dbReference type="AlphaFoldDB" id="A0AAV4LHQ6"/>
<evidence type="ECO:0000313" key="4">
    <source>
        <dbReference type="EMBL" id="GIM47310.1"/>
    </source>
</evidence>
<feature type="domain" description="HTH tetR-type" evidence="3">
    <location>
        <begin position="7"/>
        <end position="67"/>
    </location>
</feature>
<accession>A0AAV4LHQ6</accession>
<name>A0AAV4LHQ6_9BACL</name>
<comment type="caution">
    <text evidence="4">The sequence shown here is derived from an EMBL/GenBank/DDBJ whole genome shotgun (WGS) entry which is preliminary data.</text>
</comment>
<dbReference type="InterPro" id="IPR009057">
    <property type="entry name" value="Homeodomain-like_sf"/>
</dbReference>
<evidence type="ECO:0000256" key="2">
    <source>
        <dbReference type="PROSITE-ProRule" id="PRU00335"/>
    </source>
</evidence>
<proteinExistence type="predicted"/>
<dbReference type="PANTHER" id="PTHR43479">
    <property type="entry name" value="ACREF/ENVCD OPERON REPRESSOR-RELATED"/>
    <property type="match status" value="1"/>
</dbReference>
<keyword evidence="5" id="KW-1185">Reference proteome</keyword>
<dbReference type="PROSITE" id="PS50977">
    <property type="entry name" value="HTH_TETR_2"/>
    <property type="match status" value="1"/>
</dbReference>
<dbReference type="PRINTS" id="PR00455">
    <property type="entry name" value="HTHTETR"/>
</dbReference>
<feature type="DNA-binding region" description="H-T-H motif" evidence="2">
    <location>
        <begin position="30"/>
        <end position="49"/>
    </location>
</feature>